<keyword evidence="7" id="KW-1185">Reference proteome</keyword>
<name>A0A254TDL9_9BURK</name>
<evidence type="ECO:0000313" key="6">
    <source>
        <dbReference type="EMBL" id="OWW19402.1"/>
    </source>
</evidence>
<dbReference type="Gene3D" id="1.10.150.130">
    <property type="match status" value="1"/>
</dbReference>
<dbReference type="InterPro" id="IPR013762">
    <property type="entry name" value="Integrase-like_cat_sf"/>
</dbReference>
<dbReference type="PROSITE" id="PS51898">
    <property type="entry name" value="TYR_RECOMBINASE"/>
    <property type="match status" value="1"/>
</dbReference>
<dbReference type="InterPro" id="IPR050090">
    <property type="entry name" value="Tyrosine_recombinase_XerCD"/>
</dbReference>
<dbReference type="OrthoDB" id="662444at2"/>
<dbReference type="CDD" id="cd00796">
    <property type="entry name" value="INT_Rci_Hp1_C"/>
    <property type="match status" value="1"/>
</dbReference>
<dbReference type="EMBL" id="LSTO01000001">
    <property type="protein sequence ID" value="OWW19402.1"/>
    <property type="molecule type" value="Genomic_DNA"/>
</dbReference>
<comment type="caution">
    <text evidence="6">The sequence shown here is derived from an EMBL/GenBank/DDBJ whole genome shotgun (WGS) entry which is preliminary data.</text>
</comment>
<dbReference type="PANTHER" id="PTHR30349:SF94">
    <property type="entry name" value="INTEGRASE_RECOMBINASE HI_1414-RELATED"/>
    <property type="match status" value="1"/>
</dbReference>
<accession>A0A254TDL9</accession>
<feature type="domain" description="Tyr recombinase" evidence="4">
    <location>
        <begin position="180"/>
        <end position="350"/>
    </location>
</feature>
<dbReference type="AlphaFoldDB" id="A0A254TDL9"/>
<reference evidence="6 7" key="1">
    <citation type="submission" date="2016-02" db="EMBL/GenBank/DDBJ databases">
        <authorList>
            <person name="Wen L."/>
            <person name="He K."/>
            <person name="Yang H."/>
        </authorList>
    </citation>
    <scope>NUCLEOTIDE SEQUENCE [LARGE SCALE GENOMIC DNA]</scope>
    <source>
        <strain evidence="6 7">TSA40</strain>
    </source>
</reference>
<evidence type="ECO:0000256" key="3">
    <source>
        <dbReference type="ARBA" id="ARBA00023172"/>
    </source>
</evidence>
<gene>
    <name evidence="5" type="ORF">AYR66_01155</name>
    <name evidence="6" type="ORF">AYR66_07640</name>
</gene>
<dbReference type="GO" id="GO:0003677">
    <property type="term" value="F:DNA binding"/>
    <property type="evidence" value="ECO:0007669"/>
    <property type="project" value="UniProtKB-KW"/>
</dbReference>
<evidence type="ECO:0000259" key="4">
    <source>
        <dbReference type="PROSITE" id="PS51898"/>
    </source>
</evidence>
<evidence type="ECO:0000256" key="2">
    <source>
        <dbReference type="ARBA" id="ARBA00023125"/>
    </source>
</evidence>
<dbReference type="PANTHER" id="PTHR30349">
    <property type="entry name" value="PHAGE INTEGRASE-RELATED"/>
    <property type="match status" value="1"/>
</dbReference>
<keyword evidence="3" id="KW-0233">DNA recombination</keyword>
<dbReference type="GO" id="GO:0015074">
    <property type="term" value="P:DNA integration"/>
    <property type="evidence" value="ECO:0007669"/>
    <property type="project" value="UniProtKB-KW"/>
</dbReference>
<dbReference type="Pfam" id="PF00589">
    <property type="entry name" value="Phage_integrase"/>
    <property type="match status" value="1"/>
</dbReference>
<evidence type="ECO:0000313" key="7">
    <source>
        <dbReference type="Proteomes" id="UP000197535"/>
    </source>
</evidence>
<organism evidence="6 7">
    <name type="scientific">Noviherbaspirillum denitrificans</name>
    <dbReference type="NCBI Taxonomy" id="1968433"/>
    <lineage>
        <taxon>Bacteria</taxon>
        <taxon>Pseudomonadati</taxon>
        <taxon>Pseudomonadota</taxon>
        <taxon>Betaproteobacteria</taxon>
        <taxon>Burkholderiales</taxon>
        <taxon>Oxalobacteraceae</taxon>
        <taxon>Noviherbaspirillum</taxon>
    </lineage>
</organism>
<dbReference type="Proteomes" id="UP000197535">
    <property type="component" value="Unassembled WGS sequence"/>
</dbReference>
<dbReference type="InterPro" id="IPR002104">
    <property type="entry name" value="Integrase_catalytic"/>
</dbReference>
<keyword evidence="1" id="KW-0229">DNA integration</keyword>
<evidence type="ECO:0000256" key="1">
    <source>
        <dbReference type="ARBA" id="ARBA00022908"/>
    </source>
</evidence>
<dbReference type="InterPro" id="IPR010998">
    <property type="entry name" value="Integrase_recombinase_N"/>
</dbReference>
<keyword evidence="2" id="KW-0238">DNA-binding</keyword>
<proteinExistence type="predicted"/>
<protein>
    <recommendedName>
        <fullName evidence="4">Tyr recombinase domain-containing protein</fullName>
    </recommendedName>
</protein>
<dbReference type="Gene3D" id="1.10.443.10">
    <property type="entry name" value="Intergrase catalytic core"/>
    <property type="match status" value="1"/>
</dbReference>
<dbReference type="InterPro" id="IPR011010">
    <property type="entry name" value="DNA_brk_join_enz"/>
</dbReference>
<dbReference type="GO" id="GO:0006310">
    <property type="term" value="P:DNA recombination"/>
    <property type="evidence" value="ECO:0007669"/>
    <property type="project" value="UniProtKB-KW"/>
</dbReference>
<sequence length="350" mass="39674">MASFKKDGNVWRVQVYVKGQRDSGTFQTKAQAQAWAAQRETELRQNKSTAVIAGKTVRDAFHRYEKEVSRTKRGHRYEALRMGVLAEIEVGERPVKFGDIKLSDLTSEHLGMLRDARMSMEVAQRQIERADPAPIRTVSGSTVNREFNLLSHVFNTARREWKWLAESPTKDVRRPKNPPPRDRRIREDEIERLCLSLGFDDGPAMTVSQRVAVAFLFAIETAMRAGEICALVPEHVQGQVAHLPQTKNGTKRDVPLSKRAVELLSYLPKPEEGGTVFGITSKSLDALFRKAKDRCGITDLTFHDSRHEAITRLAKKLNVLELARMVGHRDLRMLQIYYNATAAEIASRLD</sequence>
<dbReference type="SUPFAM" id="SSF56349">
    <property type="entry name" value="DNA breaking-rejoining enzymes"/>
    <property type="match status" value="1"/>
</dbReference>
<evidence type="ECO:0000313" key="5">
    <source>
        <dbReference type="EMBL" id="OWW18438.1"/>
    </source>
</evidence>
<dbReference type="EMBL" id="LSTO01000006">
    <property type="protein sequence ID" value="OWW18438.1"/>
    <property type="molecule type" value="Genomic_DNA"/>
</dbReference>
<dbReference type="RefSeq" id="WP_088706314.1">
    <property type="nucleotide sequence ID" value="NZ_LSTO01000001.1"/>
</dbReference>